<gene>
    <name evidence="9" type="ORF">SAMN04489764_3330</name>
</gene>
<feature type="transmembrane region" description="Helical" evidence="7">
    <location>
        <begin position="141"/>
        <end position="160"/>
    </location>
</feature>
<evidence type="ECO:0000256" key="4">
    <source>
        <dbReference type="ARBA" id="ARBA00022989"/>
    </source>
</evidence>
<dbReference type="EMBL" id="FNKK01000002">
    <property type="protein sequence ID" value="SDR07368.1"/>
    <property type="molecule type" value="Genomic_DNA"/>
</dbReference>
<evidence type="ECO:0000256" key="1">
    <source>
        <dbReference type="ARBA" id="ARBA00004651"/>
    </source>
</evidence>
<evidence type="ECO:0000313" key="10">
    <source>
        <dbReference type="Proteomes" id="UP000217103"/>
    </source>
</evidence>
<dbReference type="STRING" id="35622.SAMN04489764_3330"/>
<dbReference type="InterPro" id="IPR051791">
    <property type="entry name" value="Pra-immunoreactive"/>
</dbReference>
<accession>A0A1H1G379</accession>
<dbReference type="Pfam" id="PF06271">
    <property type="entry name" value="RDD"/>
    <property type="match status" value="1"/>
</dbReference>
<keyword evidence="5 7" id="KW-0472">Membrane</keyword>
<dbReference type="AlphaFoldDB" id="A0A1H1G379"/>
<comment type="subcellular location">
    <subcellularLocation>
        <location evidence="1">Cell membrane</location>
        <topology evidence="1">Multi-pass membrane protein</topology>
    </subcellularLocation>
</comment>
<organism evidence="9 10">
    <name type="scientific">Thermostaphylospora chromogena</name>
    <dbReference type="NCBI Taxonomy" id="35622"/>
    <lineage>
        <taxon>Bacteria</taxon>
        <taxon>Bacillati</taxon>
        <taxon>Actinomycetota</taxon>
        <taxon>Actinomycetes</taxon>
        <taxon>Streptosporangiales</taxon>
        <taxon>Thermomonosporaceae</taxon>
        <taxon>Thermostaphylospora</taxon>
    </lineage>
</organism>
<evidence type="ECO:0000256" key="5">
    <source>
        <dbReference type="ARBA" id="ARBA00023136"/>
    </source>
</evidence>
<keyword evidence="2" id="KW-1003">Cell membrane</keyword>
<dbReference type="InterPro" id="IPR010432">
    <property type="entry name" value="RDD"/>
</dbReference>
<feature type="transmembrane region" description="Helical" evidence="7">
    <location>
        <begin position="73"/>
        <end position="92"/>
    </location>
</feature>
<reference evidence="9 10" key="1">
    <citation type="submission" date="2016-10" db="EMBL/GenBank/DDBJ databases">
        <authorList>
            <person name="de Groot N.N."/>
        </authorList>
    </citation>
    <scope>NUCLEOTIDE SEQUENCE [LARGE SCALE GENOMIC DNA]</scope>
    <source>
        <strain evidence="9 10">DSM 43794</strain>
    </source>
</reference>
<evidence type="ECO:0000256" key="3">
    <source>
        <dbReference type="ARBA" id="ARBA00022692"/>
    </source>
</evidence>
<keyword evidence="10" id="KW-1185">Reference proteome</keyword>
<feature type="transmembrane region" description="Helical" evidence="7">
    <location>
        <begin position="98"/>
        <end position="120"/>
    </location>
</feature>
<keyword evidence="3 7" id="KW-0812">Transmembrane</keyword>
<sequence length="179" mass="19254">MAVIKARAVRRGRRRGPVPRADTVTGMSSRQPRWTQTWLGGVRAAGVDLGYPGERLGLPEQGSGAVAGWGRRIAAIFIDWLICLWAIARGLLGADALSAGWVALGVLAVEYILLVGTIGMTFGMRLMGIRVAALDGGRPRFLAVVVRTVLLCLLVPAVVYDRDQRGLHDRMAGTVVVRL</sequence>
<evidence type="ECO:0000313" key="9">
    <source>
        <dbReference type="EMBL" id="SDR07368.1"/>
    </source>
</evidence>
<feature type="domain" description="RDD" evidence="8">
    <location>
        <begin position="66"/>
        <end position="173"/>
    </location>
</feature>
<dbReference type="Proteomes" id="UP000217103">
    <property type="component" value="Unassembled WGS sequence"/>
</dbReference>
<name>A0A1H1G379_9ACTN</name>
<dbReference type="PANTHER" id="PTHR36115">
    <property type="entry name" value="PROLINE-RICH ANTIGEN HOMOLOG-RELATED"/>
    <property type="match status" value="1"/>
</dbReference>
<keyword evidence="4 7" id="KW-1133">Transmembrane helix</keyword>
<evidence type="ECO:0000259" key="8">
    <source>
        <dbReference type="Pfam" id="PF06271"/>
    </source>
</evidence>
<proteinExistence type="predicted"/>
<evidence type="ECO:0000256" key="2">
    <source>
        <dbReference type="ARBA" id="ARBA00022475"/>
    </source>
</evidence>
<evidence type="ECO:0000256" key="6">
    <source>
        <dbReference type="SAM" id="MobiDB-lite"/>
    </source>
</evidence>
<evidence type="ECO:0000256" key="7">
    <source>
        <dbReference type="SAM" id="Phobius"/>
    </source>
</evidence>
<dbReference type="GO" id="GO:0005886">
    <property type="term" value="C:plasma membrane"/>
    <property type="evidence" value="ECO:0007669"/>
    <property type="project" value="UniProtKB-SubCell"/>
</dbReference>
<feature type="compositionally biased region" description="Basic residues" evidence="6">
    <location>
        <begin position="7"/>
        <end position="17"/>
    </location>
</feature>
<feature type="region of interest" description="Disordered" evidence="6">
    <location>
        <begin position="1"/>
        <end position="29"/>
    </location>
</feature>
<protein>
    <submittedName>
        <fullName evidence="9">Uncharacterized membrane protein YckC, RDD family</fullName>
    </submittedName>
</protein>
<dbReference type="PANTHER" id="PTHR36115:SF6">
    <property type="entry name" value="PROLINE-RICH ANTIGEN HOMOLOG"/>
    <property type="match status" value="1"/>
</dbReference>